<dbReference type="InterPro" id="IPR017871">
    <property type="entry name" value="ABC_transporter-like_CS"/>
</dbReference>
<feature type="compositionally biased region" description="Polar residues" evidence="24">
    <location>
        <begin position="1243"/>
        <end position="1253"/>
    </location>
</feature>
<dbReference type="CDD" id="cd03221">
    <property type="entry name" value="ABCF_EF-3"/>
    <property type="match status" value="2"/>
</dbReference>
<feature type="domain" description="ABC transporter" evidence="27">
    <location>
        <begin position="640"/>
        <end position="854"/>
    </location>
</feature>
<evidence type="ECO:0000256" key="4">
    <source>
        <dbReference type="ARBA" id="ARBA00022330"/>
    </source>
</evidence>
<evidence type="ECO:0000256" key="21">
    <source>
        <dbReference type="ARBA" id="ARBA00093575"/>
    </source>
</evidence>
<dbReference type="PANTHER" id="PTHR19211">
    <property type="entry name" value="ATP-BINDING TRANSPORT PROTEIN-RELATED"/>
    <property type="match status" value="1"/>
</dbReference>
<evidence type="ECO:0000256" key="5">
    <source>
        <dbReference type="ARBA" id="ARBA00022481"/>
    </source>
</evidence>
<dbReference type="FunFam" id="3.40.30.10:FF:000036">
    <property type="entry name" value="anterior gradient protein 2 homolog"/>
    <property type="match status" value="1"/>
</dbReference>
<evidence type="ECO:0000259" key="26">
    <source>
        <dbReference type="PROSITE" id="PS50103"/>
    </source>
</evidence>
<evidence type="ECO:0000256" key="12">
    <source>
        <dbReference type="ARBA" id="ARBA00022741"/>
    </source>
</evidence>
<keyword evidence="13 23" id="KW-0863">Zinc-finger</keyword>
<dbReference type="PROSITE" id="PS51319">
    <property type="entry name" value="TFIIS_N"/>
    <property type="match status" value="1"/>
</dbReference>
<dbReference type="Gene3D" id="1.20.930.10">
    <property type="entry name" value="Conserved domain common to transcription factors TFIIS, elongin A, CRSP70"/>
    <property type="match status" value="1"/>
</dbReference>
<protein>
    <recommendedName>
        <fullName evidence="20">ATP-binding cassette sub-family F member 1</fullName>
    </recommendedName>
    <alternativeName>
        <fullName evidence="4">Serine/threonine-protein phosphatase 1 regulatory subunit 10</fullName>
    </alternativeName>
</protein>
<evidence type="ECO:0000256" key="17">
    <source>
        <dbReference type="ARBA" id="ARBA00023159"/>
    </source>
</evidence>
<keyword evidence="8" id="KW-0597">Phosphoprotein</keyword>
<dbReference type="FunFam" id="3.40.50.300:FF:000471">
    <property type="entry name" value="ATP-binding cassette, sub-family F (GCN20), member 1"/>
    <property type="match status" value="1"/>
</dbReference>
<dbReference type="PROSITE" id="PS50103">
    <property type="entry name" value="ZF_C3H1"/>
    <property type="match status" value="1"/>
</dbReference>
<gene>
    <name evidence="29" type="ORF">J4Q44_G00033110</name>
</gene>
<feature type="compositionally biased region" description="Low complexity" evidence="24">
    <location>
        <begin position="1615"/>
        <end position="1630"/>
    </location>
</feature>
<comment type="subcellular location">
    <subcellularLocation>
        <location evidence="2">Cytoplasm</location>
    </subcellularLocation>
    <subcellularLocation>
        <location evidence="1">Nucleus envelope</location>
    </subcellularLocation>
    <subcellularLocation>
        <location evidence="3">Nucleus</location>
        <location evidence="3">Nucleoplasm</location>
    </subcellularLocation>
</comment>
<feature type="zinc finger region" description="C3H1-type" evidence="23">
    <location>
        <begin position="1672"/>
        <end position="1700"/>
    </location>
</feature>
<feature type="compositionally biased region" description="Acidic residues" evidence="24">
    <location>
        <begin position="232"/>
        <end position="243"/>
    </location>
</feature>
<dbReference type="Proteomes" id="UP001356427">
    <property type="component" value="Unassembled WGS sequence"/>
</dbReference>
<keyword evidence="9 23" id="KW-0479">Metal-binding</keyword>
<keyword evidence="25" id="KW-0472">Membrane</keyword>
<dbReference type="SUPFAM" id="SSF90229">
    <property type="entry name" value="CCCH zinc finger"/>
    <property type="match status" value="1"/>
</dbReference>
<dbReference type="Pfam" id="PF00642">
    <property type="entry name" value="zf-CCCH"/>
    <property type="match status" value="1"/>
</dbReference>
<evidence type="ECO:0000256" key="24">
    <source>
        <dbReference type="SAM" id="MobiDB-lite"/>
    </source>
</evidence>
<feature type="region of interest" description="Disordered" evidence="24">
    <location>
        <begin position="1049"/>
        <end position="1098"/>
    </location>
</feature>
<feature type="compositionally biased region" description="Pro residues" evidence="24">
    <location>
        <begin position="1594"/>
        <end position="1614"/>
    </location>
</feature>
<dbReference type="GO" id="GO:0005524">
    <property type="term" value="F:ATP binding"/>
    <property type="evidence" value="ECO:0007669"/>
    <property type="project" value="UniProtKB-KW"/>
</dbReference>
<feature type="compositionally biased region" description="Basic and acidic residues" evidence="24">
    <location>
        <begin position="47"/>
        <end position="63"/>
    </location>
</feature>
<feature type="region of interest" description="Disordered" evidence="24">
    <location>
        <begin position="1588"/>
        <end position="1675"/>
    </location>
</feature>
<evidence type="ECO:0000256" key="15">
    <source>
        <dbReference type="ARBA" id="ARBA00022840"/>
    </source>
</evidence>
<evidence type="ECO:0000256" key="9">
    <source>
        <dbReference type="ARBA" id="ARBA00022723"/>
    </source>
</evidence>
<feature type="domain" description="C3H1-type" evidence="26">
    <location>
        <begin position="1672"/>
        <end position="1700"/>
    </location>
</feature>
<evidence type="ECO:0000313" key="29">
    <source>
        <dbReference type="EMBL" id="KAK6327665.1"/>
    </source>
</evidence>
<feature type="region of interest" description="Disordered" evidence="24">
    <location>
        <begin position="1"/>
        <end position="246"/>
    </location>
</feature>
<feature type="region of interest" description="Disordered" evidence="24">
    <location>
        <begin position="1139"/>
        <end position="1158"/>
    </location>
</feature>
<keyword evidence="16" id="KW-0832">Ubl conjugation</keyword>
<dbReference type="GO" id="GO:0008270">
    <property type="term" value="F:zinc ion binding"/>
    <property type="evidence" value="ECO:0007669"/>
    <property type="project" value="UniProtKB-KW"/>
</dbReference>
<keyword evidence="17" id="KW-0010">Activator</keyword>
<dbReference type="GO" id="GO:0005694">
    <property type="term" value="C:chromosome"/>
    <property type="evidence" value="ECO:0007669"/>
    <property type="project" value="UniProtKB-SubCell"/>
</dbReference>
<feature type="region of interest" description="Disordered" evidence="24">
    <location>
        <begin position="572"/>
        <end position="615"/>
    </location>
</feature>
<dbReference type="GO" id="GO:0005635">
    <property type="term" value="C:nuclear envelope"/>
    <property type="evidence" value="ECO:0007669"/>
    <property type="project" value="UniProtKB-SubCell"/>
</dbReference>
<dbReference type="GO" id="GO:0005654">
    <property type="term" value="C:nucleoplasm"/>
    <property type="evidence" value="ECO:0007669"/>
    <property type="project" value="UniProtKB-SubCell"/>
</dbReference>
<sequence>MPKKAKEDAEWEGEEGAAPPPAAAEKSVKKGKKDKKGKKSFFDELATDNKTEKEDEPVLKDTQGKQPQKKKKDRRKGRGGEGDDDDEDMMEKLKKLSVQASEEEEEEVVASGKGKGNKGGNIFAALSQGDSEEDDDGDDDDDERLMKKEVEKVYKGKKKDKPKPKAKAPSDDEEEKKDEDEKKAVKKNKKPEAKPAPKATEDEAEDEKPQPKKGKKEQPKRMNKPARPPRSEDEEEGEDDEDDTMKCAEDVIAEQEQEKGDDPFANMSKKEKKKKKKMIEYEKQVASVRAANAIEGDFSVSQAELSSRQAMLENASDIKLERFSISAHGKELFVNADLLVVAGRRYGLVGPNGKGKTTLLKHIANRALSIPPNIDVLLCEQEVMADDTPAVQAVLKADTRRLKLLEEERQLQALLEKGEDSVAERLDKVYEELRIIGAAAAEAKARRILAGLSFTPEMQNRATKKFSGGWRMRVSLARALFMEPTLLMLDEPTNHLDLNAVIWLNNYLQGWKKTLLIVSHDQSFLDDVCTDIVHLDNQKLYYYRGNYLTFKKMYVQKQKELQKQYDKQEKKLKDLKAGGRSTKQAEKQTKEALTRKQAKGKKKGGVEEESQEATELLKRPKEYTVKFTFPNPPSLSPPILGLHSVDFAFEGHKPLFKNVDFGIDMETRICIVGPNGVGKSTLLLLLTGRLNPTKGEMRKNHRLKVGFFNQQYADQLNMEEAATEYLQRNFNLPYQDSRKCLGRFGLESHAHTIQISKLSGGQKARVVFAELACRQPDVLILDEPTNNLDIESIDALSEAINEYKGAVIIVSHDARLITETACQLWVVEDRSVNQIDGDFEDYKREVLESLGETLVHKRARASTASAASLWNSDEAAVHRERLDCTPGNTGCVQSLTGLLAEMAVGPVDPREVLKGVENLLGKDGELRSLEGVTKVFSLMKASHKMVSRCMYLNILLQTKSHDILNRFIRVGGYKLLNTWLTYSRTSTNTPLLQLILLTLQKLPLTVDHLKQNNTAKLVKQLSKTGETEELRKLAAGLVDGWMATIRSQSVSATSPADKKRKKEEGKVPVREVKAADVGKAAEEEKKREKAKAHAPSHAKIRSIGLEMDAPTPVPVKKPPVALQLGDKYNIKPAQVLKRPSFGPLDAPPVEKKYKPLNTTPNQTKEIKVKIIPAQRKSSTETTLEGTGFLDALNSAPVPGIKIKKKKGKEGRDPKAVSPTSNKPCPFEGKTPYLSPQGGAKPSSPETQVASTTPPHEVPVDLEQPGTPVPADDPEAMDTGSEKPNALAEPRGDEESQLTKKGKKKKSVRWAEEEQLKEYFYFDLDETERVNVNKVKDFGEAAKREMMMDRHTFEMARRLSHDSMEERVPWSPPRPLALTGPLVNAGANSTERLAQRDRETGILQEIFLTKESVPDSPHEPEPEAYEPMPPRLIPLDEDSTMMDDSYMEPMDTSSQPGSGVGPGGVEGSKLPPVLANLMGNLGANNLLGNLGNLGNIAQGTPGAPAAPSVNVQELLTSIMGASGGQSTEDLIKQPDFSEKIKQLLGSLQQNQGPPTGPPPGVSQGLLGHGPGMNNIPNMNNLNMGMPMNGVGYPPAGKPPGPGGPHYNHPPPPTQPRTPRLQRQPPHDGAPADPGPRRRQRQLLGGRLDEGGATPGRRGPLPPRGPRERRGTDMSKRPVCRHFMMKGNCRYESNCAFYHPGVNGPPLPPNHPAHNQTMTQHTSRLCKGYFTKKENDGVLHQMTWPPQSPDLNPIEMVWEESDGSVKEKQPTSAQHIKLVIMIRGLLSVLLVLVAVAVSSSLAKPEKNIAKRGKRIPQTLSRGWGDQLVWAQTYEEALYWARAQNKPLMVIFHLEDCPHSASMKKVFAEDKDIQKVADEDFIILNLVYETTDKHLSPDGQYVPRIIFVDPSMTVRADITGRYSNRMYAYEPSDIKLLLSNMQKAKKLLKTELQALETENWTMNTMKRMIIYWGRNLLDLKPNPKPVLKP</sequence>
<feature type="domain" description="TFIIS N-terminal" evidence="28">
    <location>
        <begin position="974"/>
        <end position="1048"/>
    </location>
</feature>
<feature type="compositionally biased region" description="Basic residues" evidence="24">
    <location>
        <begin position="67"/>
        <end position="77"/>
    </location>
</feature>
<dbReference type="NCBIfam" id="NF000355">
    <property type="entry name" value="ribo_prot_ABC_F"/>
    <property type="match status" value="1"/>
</dbReference>
<dbReference type="SMART" id="SM00382">
    <property type="entry name" value="AAA"/>
    <property type="match status" value="2"/>
</dbReference>
<proteinExistence type="inferred from homology"/>
<evidence type="ECO:0000259" key="27">
    <source>
        <dbReference type="PROSITE" id="PS50893"/>
    </source>
</evidence>
<dbReference type="InterPro" id="IPR036397">
    <property type="entry name" value="RNaseH_sf"/>
</dbReference>
<dbReference type="Gene3D" id="3.40.50.300">
    <property type="entry name" value="P-loop containing nucleotide triphosphate hydrolases"/>
    <property type="match status" value="2"/>
</dbReference>
<keyword evidence="14 23" id="KW-0862">Zinc</keyword>
<reference evidence="29 30" key="1">
    <citation type="submission" date="2021-04" db="EMBL/GenBank/DDBJ databases">
        <authorList>
            <person name="De Guttry C."/>
            <person name="Zahm M."/>
            <person name="Klopp C."/>
            <person name="Cabau C."/>
            <person name="Louis A."/>
            <person name="Berthelot C."/>
            <person name="Parey E."/>
            <person name="Roest Crollius H."/>
            <person name="Montfort J."/>
            <person name="Robinson-Rechavi M."/>
            <person name="Bucao C."/>
            <person name="Bouchez O."/>
            <person name="Gislard M."/>
            <person name="Lluch J."/>
            <person name="Milhes M."/>
            <person name="Lampietro C."/>
            <person name="Lopez Roques C."/>
            <person name="Donnadieu C."/>
            <person name="Braasch I."/>
            <person name="Desvignes T."/>
            <person name="Postlethwait J."/>
            <person name="Bobe J."/>
            <person name="Wedekind C."/>
            <person name="Guiguen Y."/>
        </authorList>
    </citation>
    <scope>NUCLEOTIDE SEQUENCE [LARGE SCALE GENOMIC DNA]</scope>
    <source>
        <strain evidence="29">Cs_M1</strain>
        <tissue evidence="29">Blood</tissue>
    </source>
</reference>
<dbReference type="InterPro" id="IPR036249">
    <property type="entry name" value="Thioredoxin-like_sf"/>
</dbReference>
<dbReference type="SMART" id="SM00509">
    <property type="entry name" value="TFS2N"/>
    <property type="match status" value="1"/>
</dbReference>
<evidence type="ECO:0000256" key="14">
    <source>
        <dbReference type="ARBA" id="ARBA00022833"/>
    </source>
</evidence>
<dbReference type="Pfam" id="PF00005">
    <property type="entry name" value="ABC_tran"/>
    <property type="match status" value="2"/>
</dbReference>
<feature type="compositionally biased region" description="Basic residues" evidence="24">
    <location>
        <begin position="1088"/>
        <end position="1098"/>
    </location>
</feature>
<dbReference type="EMBL" id="JAGTTL010000002">
    <property type="protein sequence ID" value="KAK6327665.1"/>
    <property type="molecule type" value="Genomic_DNA"/>
</dbReference>
<feature type="transmembrane region" description="Helical" evidence="25">
    <location>
        <begin position="1776"/>
        <end position="1800"/>
    </location>
</feature>
<feature type="compositionally biased region" description="Acidic residues" evidence="24">
    <location>
        <begin position="130"/>
        <end position="143"/>
    </location>
</feature>
<keyword evidence="18 22" id="KW-0539">Nucleus</keyword>
<dbReference type="SUPFAM" id="SSF52540">
    <property type="entry name" value="P-loop containing nucleoside triphosphate hydrolases"/>
    <property type="match status" value="2"/>
</dbReference>
<dbReference type="CDD" id="cd02960">
    <property type="entry name" value="AGR"/>
    <property type="match status" value="1"/>
</dbReference>
<keyword evidence="11" id="KW-0677">Repeat</keyword>
<evidence type="ECO:0000256" key="22">
    <source>
        <dbReference type="PROSITE-ProRule" id="PRU00649"/>
    </source>
</evidence>
<comment type="caution">
    <text evidence="29">The sequence shown here is derived from an EMBL/GenBank/DDBJ whole genome shotgun (WGS) entry which is preliminary data.</text>
</comment>
<evidence type="ECO:0000256" key="13">
    <source>
        <dbReference type="ARBA" id="ARBA00022771"/>
    </source>
</evidence>
<dbReference type="InterPro" id="IPR036855">
    <property type="entry name" value="Znf_CCCH_sf"/>
</dbReference>
<evidence type="ECO:0000256" key="23">
    <source>
        <dbReference type="PROSITE-ProRule" id="PRU00723"/>
    </source>
</evidence>
<keyword evidence="7" id="KW-1017">Isopeptide bond</keyword>
<feature type="compositionally biased region" description="Basic and acidic residues" evidence="24">
    <location>
        <begin position="144"/>
        <end position="154"/>
    </location>
</feature>
<dbReference type="InterPro" id="IPR003439">
    <property type="entry name" value="ABC_transporter-like_ATP-bd"/>
</dbReference>
<evidence type="ECO:0000256" key="20">
    <source>
        <dbReference type="ARBA" id="ARBA00073921"/>
    </source>
</evidence>
<keyword evidence="5" id="KW-0488">Methylation</keyword>
<feature type="compositionally biased region" description="Basic and acidic residues" evidence="24">
    <location>
        <begin position="572"/>
        <end position="594"/>
    </location>
</feature>
<keyword evidence="25" id="KW-1133">Transmembrane helix</keyword>
<evidence type="ECO:0000256" key="8">
    <source>
        <dbReference type="ARBA" id="ARBA00022553"/>
    </source>
</evidence>
<evidence type="ECO:0000256" key="7">
    <source>
        <dbReference type="ARBA" id="ARBA00022499"/>
    </source>
</evidence>
<dbReference type="InterPro" id="IPR003593">
    <property type="entry name" value="AAA+_ATPase"/>
</dbReference>
<feature type="compositionally biased region" description="Basic and acidic residues" evidence="24">
    <location>
        <begin position="1062"/>
        <end position="1087"/>
    </location>
</feature>
<keyword evidence="15" id="KW-0067">ATP-binding</keyword>
<dbReference type="PROSITE" id="PS50893">
    <property type="entry name" value="ABC_TRANSPORTER_2"/>
    <property type="match status" value="2"/>
</dbReference>
<evidence type="ECO:0000313" key="30">
    <source>
        <dbReference type="Proteomes" id="UP001356427"/>
    </source>
</evidence>
<evidence type="ECO:0000256" key="2">
    <source>
        <dbReference type="ARBA" id="ARBA00004496"/>
    </source>
</evidence>
<evidence type="ECO:0000256" key="11">
    <source>
        <dbReference type="ARBA" id="ARBA00022737"/>
    </source>
</evidence>
<dbReference type="Gene3D" id="3.40.30.10">
    <property type="entry name" value="Glutaredoxin"/>
    <property type="match status" value="1"/>
</dbReference>
<dbReference type="SMART" id="SM00356">
    <property type="entry name" value="ZnF_C3H1"/>
    <property type="match status" value="1"/>
</dbReference>
<dbReference type="GO" id="GO:0016887">
    <property type="term" value="F:ATP hydrolysis activity"/>
    <property type="evidence" value="ECO:0007669"/>
    <property type="project" value="InterPro"/>
</dbReference>
<keyword evidence="10" id="KW-0732">Signal</keyword>
<evidence type="ECO:0000256" key="6">
    <source>
        <dbReference type="ARBA" id="ARBA00022490"/>
    </source>
</evidence>
<evidence type="ECO:0000256" key="19">
    <source>
        <dbReference type="ARBA" id="ARBA00038124"/>
    </source>
</evidence>
<dbReference type="Pfam" id="PF13899">
    <property type="entry name" value="Thioredoxin_7"/>
    <property type="match status" value="1"/>
</dbReference>
<evidence type="ECO:0000256" key="3">
    <source>
        <dbReference type="ARBA" id="ARBA00004642"/>
    </source>
</evidence>
<dbReference type="InterPro" id="IPR050611">
    <property type="entry name" value="ABCF"/>
</dbReference>
<dbReference type="InterPro" id="IPR027417">
    <property type="entry name" value="P-loop_NTPase"/>
</dbReference>
<evidence type="ECO:0000256" key="25">
    <source>
        <dbReference type="SAM" id="Phobius"/>
    </source>
</evidence>
<name>A0AAN8R5Q4_9TELE</name>
<dbReference type="InterPro" id="IPR000571">
    <property type="entry name" value="Znf_CCCH"/>
</dbReference>
<dbReference type="SUPFAM" id="SSF52833">
    <property type="entry name" value="Thioredoxin-like"/>
    <property type="match status" value="1"/>
</dbReference>
<accession>A0AAN8R5Q4</accession>
<feature type="compositionally biased region" description="Basic and acidic residues" evidence="24">
    <location>
        <begin position="1411"/>
        <end position="1420"/>
    </location>
</feature>
<dbReference type="Pfam" id="PF08711">
    <property type="entry name" value="Med26"/>
    <property type="match status" value="1"/>
</dbReference>
<dbReference type="GO" id="GO:0005737">
    <property type="term" value="C:cytoplasm"/>
    <property type="evidence" value="ECO:0007669"/>
    <property type="project" value="UniProtKB-SubCell"/>
</dbReference>
<dbReference type="GO" id="GO:0003676">
    <property type="term" value="F:nucleic acid binding"/>
    <property type="evidence" value="ECO:0007669"/>
    <property type="project" value="InterPro"/>
</dbReference>
<dbReference type="SUPFAM" id="SSF47676">
    <property type="entry name" value="Conserved domain common to transcription factors TFIIS, elongin A, CRSP70"/>
    <property type="match status" value="1"/>
</dbReference>
<evidence type="ECO:0000256" key="16">
    <source>
        <dbReference type="ARBA" id="ARBA00022843"/>
    </source>
</evidence>
<comment type="subunit">
    <text evidence="21">Component of the PNUTS-PP1 complex (also named PTW/PP1 complex), composed of PPP1R10/PNUTS, TOX4, WDR82, and PPP1CA (or PPP1CB or PPP1CC).</text>
</comment>
<feature type="compositionally biased region" description="Low complexity" evidence="24">
    <location>
        <begin position="1640"/>
        <end position="1657"/>
    </location>
</feature>
<organism evidence="29 30">
    <name type="scientific">Coregonus suidteri</name>
    <dbReference type="NCBI Taxonomy" id="861788"/>
    <lineage>
        <taxon>Eukaryota</taxon>
        <taxon>Metazoa</taxon>
        <taxon>Chordata</taxon>
        <taxon>Craniata</taxon>
        <taxon>Vertebrata</taxon>
        <taxon>Euteleostomi</taxon>
        <taxon>Actinopterygii</taxon>
        <taxon>Neopterygii</taxon>
        <taxon>Teleostei</taxon>
        <taxon>Protacanthopterygii</taxon>
        <taxon>Salmoniformes</taxon>
        <taxon>Salmonidae</taxon>
        <taxon>Coregoninae</taxon>
        <taxon>Coregonus</taxon>
    </lineage>
</organism>
<keyword evidence="12" id="KW-0547">Nucleotide-binding</keyword>
<feature type="compositionally biased region" description="Basic and acidic residues" evidence="24">
    <location>
        <begin position="1663"/>
        <end position="1674"/>
    </location>
</feature>
<feature type="compositionally biased region" description="Basic and acidic residues" evidence="24">
    <location>
        <begin position="190"/>
        <end position="201"/>
    </location>
</feature>
<evidence type="ECO:0000259" key="28">
    <source>
        <dbReference type="PROSITE" id="PS51319"/>
    </source>
</evidence>
<keyword evidence="6" id="KW-0963">Cytoplasm</keyword>
<feature type="region of interest" description="Disordered" evidence="24">
    <location>
        <begin position="1202"/>
        <end position="1308"/>
    </location>
</feature>
<feature type="compositionally biased region" description="Basic residues" evidence="24">
    <location>
        <begin position="155"/>
        <end position="166"/>
    </location>
</feature>
<dbReference type="InterPro" id="IPR003617">
    <property type="entry name" value="TFIIS/CRSP70_N_sub"/>
</dbReference>
<feature type="region of interest" description="Disordered" evidence="24">
    <location>
        <begin position="1546"/>
        <end position="1572"/>
    </location>
</feature>
<evidence type="ECO:0000256" key="10">
    <source>
        <dbReference type="ARBA" id="ARBA00022729"/>
    </source>
</evidence>
<dbReference type="InterPro" id="IPR035441">
    <property type="entry name" value="TFIIS/LEDGF_dom_sf"/>
</dbReference>
<keyword evidence="25" id="KW-0812">Transmembrane</keyword>
<dbReference type="FunFam" id="3.40.50.300:FF:000472">
    <property type="entry name" value="ATP-binding cassette, sub-family F (GCN20), member 1"/>
    <property type="match status" value="1"/>
</dbReference>
<dbReference type="PROSITE" id="PS00211">
    <property type="entry name" value="ABC_TRANSPORTER_1"/>
    <property type="match status" value="2"/>
</dbReference>
<dbReference type="Gene3D" id="3.30.420.10">
    <property type="entry name" value="Ribonuclease H-like superfamily/Ribonuclease H"/>
    <property type="match status" value="1"/>
</dbReference>
<dbReference type="PANTHER" id="PTHR19211:SF14">
    <property type="entry name" value="ATP-BINDING CASSETTE SUB-FAMILY F MEMBER 1"/>
    <property type="match status" value="1"/>
</dbReference>
<comment type="similarity">
    <text evidence="19">Belongs to the AGR family.</text>
</comment>
<evidence type="ECO:0000256" key="1">
    <source>
        <dbReference type="ARBA" id="ARBA00004259"/>
    </source>
</evidence>
<dbReference type="InterPro" id="IPR017923">
    <property type="entry name" value="TFIIS_N"/>
</dbReference>
<feature type="region of interest" description="Disordered" evidence="24">
    <location>
        <begin position="1411"/>
        <end position="1430"/>
    </location>
</feature>
<evidence type="ECO:0000256" key="18">
    <source>
        <dbReference type="ARBA" id="ARBA00023242"/>
    </source>
</evidence>
<feature type="compositionally biased region" description="Basic residues" evidence="24">
    <location>
        <begin position="29"/>
        <end position="39"/>
    </location>
</feature>
<feature type="domain" description="ABC transporter" evidence="27">
    <location>
        <begin position="318"/>
        <end position="562"/>
    </location>
</feature>
<keyword evidence="30" id="KW-1185">Reference proteome</keyword>